<reference evidence="2" key="3">
    <citation type="submission" date="2018-08" db="UniProtKB">
        <authorList>
            <consortium name="EnsemblPlants"/>
        </authorList>
    </citation>
    <scope>IDENTIFICATION</scope>
    <source>
        <strain evidence="2">cv. Bd21</strain>
    </source>
</reference>
<dbReference type="KEGG" id="bdi:104583232"/>
<dbReference type="STRING" id="15368.A0A2K2DC27"/>
<dbReference type="Pfam" id="PF02567">
    <property type="entry name" value="PhzC-PhzF"/>
    <property type="match status" value="1"/>
</dbReference>
<reference evidence="1" key="2">
    <citation type="submission" date="2017-06" db="EMBL/GenBank/DDBJ databases">
        <title>WGS assembly of Brachypodium distachyon.</title>
        <authorList>
            <consortium name="The International Brachypodium Initiative"/>
            <person name="Lucas S."/>
            <person name="Harmon-Smith M."/>
            <person name="Lail K."/>
            <person name="Tice H."/>
            <person name="Grimwood J."/>
            <person name="Bruce D."/>
            <person name="Barry K."/>
            <person name="Shu S."/>
            <person name="Lindquist E."/>
            <person name="Wang M."/>
            <person name="Pitluck S."/>
            <person name="Vogel J.P."/>
            <person name="Garvin D.F."/>
            <person name="Mockler T.C."/>
            <person name="Schmutz J."/>
            <person name="Rokhsar D."/>
            <person name="Bevan M.W."/>
        </authorList>
    </citation>
    <scope>NUCLEOTIDE SEQUENCE</scope>
    <source>
        <strain evidence="1">Bd21</strain>
    </source>
</reference>
<name>A0A2K2DC27_BRADI</name>
<keyword evidence="3" id="KW-1185">Reference proteome</keyword>
<dbReference type="RefSeq" id="XP_014754437.1">
    <property type="nucleotide sequence ID" value="XM_014898951.2"/>
</dbReference>
<evidence type="ECO:0000313" key="1">
    <source>
        <dbReference type="EMBL" id="PNT71828.1"/>
    </source>
</evidence>
<dbReference type="Gramene" id="PNT71828">
    <property type="protein sequence ID" value="PNT71828"/>
    <property type="gene ID" value="BRADI_2g36049v3"/>
</dbReference>
<proteinExistence type="predicted"/>
<organism evidence="1">
    <name type="scientific">Brachypodium distachyon</name>
    <name type="common">Purple false brome</name>
    <name type="synonym">Trachynia distachya</name>
    <dbReference type="NCBI Taxonomy" id="15368"/>
    <lineage>
        <taxon>Eukaryota</taxon>
        <taxon>Viridiplantae</taxon>
        <taxon>Streptophyta</taxon>
        <taxon>Embryophyta</taxon>
        <taxon>Tracheophyta</taxon>
        <taxon>Spermatophyta</taxon>
        <taxon>Magnoliopsida</taxon>
        <taxon>Liliopsida</taxon>
        <taxon>Poales</taxon>
        <taxon>Poaceae</taxon>
        <taxon>BOP clade</taxon>
        <taxon>Pooideae</taxon>
        <taxon>Stipodae</taxon>
        <taxon>Brachypodieae</taxon>
        <taxon>Brachypodium</taxon>
    </lineage>
</organism>
<dbReference type="GO" id="GO:0005737">
    <property type="term" value="C:cytoplasm"/>
    <property type="evidence" value="ECO:0000318"/>
    <property type="project" value="GO_Central"/>
</dbReference>
<dbReference type="AlphaFoldDB" id="A0A2K2DC27"/>
<dbReference type="InterPro" id="IPR003719">
    <property type="entry name" value="Phenazine_PhzF-like"/>
</dbReference>
<accession>A0A2K2DC27</accession>
<evidence type="ECO:0000313" key="2">
    <source>
        <dbReference type="EnsemblPlants" id="PNT71828"/>
    </source>
</evidence>
<dbReference type="GO" id="GO:0016853">
    <property type="term" value="F:isomerase activity"/>
    <property type="evidence" value="ECO:0000318"/>
    <property type="project" value="GO_Central"/>
</dbReference>
<protein>
    <submittedName>
        <fullName evidence="1 2">Uncharacterized protein</fullName>
    </submittedName>
</protein>
<reference evidence="1 2" key="1">
    <citation type="journal article" date="2010" name="Nature">
        <title>Genome sequencing and analysis of the model grass Brachypodium distachyon.</title>
        <authorList>
            <consortium name="International Brachypodium Initiative"/>
        </authorList>
    </citation>
    <scope>NUCLEOTIDE SEQUENCE [LARGE SCALE GENOMIC DNA]</scope>
    <source>
        <strain evidence="1">Bd21</strain>
        <strain evidence="2">cv. Bd21</strain>
    </source>
</reference>
<dbReference type="OrthoDB" id="785312at2759"/>
<dbReference type="Proteomes" id="UP000008810">
    <property type="component" value="Chromosome 2"/>
</dbReference>
<dbReference type="PANTHER" id="PTHR13774:SF43">
    <property type="match status" value="1"/>
</dbReference>
<dbReference type="GeneID" id="104583232"/>
<dbReference type="EnsemblPlants" id="PNT71828">
    <property type="protein sequence ID" value="PNT71828"/>
    <property type="gene ID" value="BRADI_2g36049v3"/>
</dbReference>
<gene>
    <name evidence="2" type="primary">LOC104583232</name>
    <name evidence="1" type="ORF">BRADI_2g36049v3</name>
</gene>
<evidence type="ECO:0000313" key="3">
    <source>
        <dbReference type="Proteomes" id="UP000008810"/>
    </source>
</evidence>
<dbReference type="PANTHER" id="PTHR13774">
    <property type="entry name" value="PHENAZINE BIOSYNTHESIS PROTEIN"/>
    <property type="match status" value="1"/>
</dbReference>
<dbReference type="Gene3D" id="3.10.310.10">
    <property type="entry name" value="Diaminopimelate Epimerase, Chain A, domain 1"/>
    <property type="match status" value="1"/>
</dbReference>
<sequence length="146" mass="15546">MQVNAFADEAFKGNPAAVCLLEGEDVNGADERWLQSVATEFNAPMTAFLSRTTHAAAAAAPPRFHIRWFSPVTEVTLCGHATLAAAHFLFTAVLIAAEDGDDMMAEFVTKSGMILAAKKVPAPVLQSQVSSSTCPAFIELDFPICT</sequence>
<dbReference type="EMBL" id="CM000881">
    <property type="protein sequence ID" value="PNT71828.1"/>
    <property type="molecule type" value="Genomic_DNA"/>
</dbReference>
<dbReference type="SUPFAM" id="SSF54506">
    <property type="entry name" value="Diaminopimelate epimerase-like"/>
    <property type="match status" value="1"/>
</dbReference>